<gene>
    <name evidence="2" type="ORF">BI364_06735</name>
</gene>
<dbReference type="Proteomes" id="UP000095401">
    <property type="component" value="Chromosome"/>
</dbReference>
<feature type="domain" description="Glycosyl transferase family 1" evidence="1">
    <location>
        <begin position="229"/>
        <end position="391"/>
    </location>
</feature>
<protein>
    <submittedName>
        <fullName evidence="2">Colanic acid biosynthesis glycosyltransferase WcaL</fullName>
    </submittedName>
</protein>
<evidence type="ECO:0000259" key="1">
    <source>
        <dbReference type="Pfam" id="PF00534"/>
    </source>
</evidence>
<evidence type="ECO:0000313" key="2">
    <source>
        <dbReference type="EMBL" id="AOU97694.1"/>
    </source>
</evidence>
<keyword evidence="3" id="KW-1185">Reference proteome</keyword>
<dbReference type="KEGG" id="aprs:BI364_06735"/>
<dbReference type="EMBL" id="CP017415">
    <property type="protein sequence ID" value="AOU97694.1"/>
    <property type="molecule type" value="Genomic_DNA"/>
</dbReference>
<dbReference type="SUPFAM" id="SSF53756">
    <property type="entry name" value="UDP-Glycosyltransferase/glycogen phosphorylase"/>
    <property type="match status" value="1"/>
</dbReference>
<name>A0A1D8IMP4_9GAMM</name>
<dbReference type="Pfam" id="PF00534">
    <property type="entry name" value="Glycos_transf_1"/>
    <property type="match status" value="1"/>
</dbReference>
<organism evidence="2 3">
    <name type="scientific">Acidihalobacter yilgarnensis</name>
    <dbReference type="NCBI Taxonomy" id="2819280"/>
    <lineage>
        <taxon>Bacteria</taxon>
        <taxon>Pseudomonadati</taxon>
        <taxon>Pseudomonadota</taxon>
        <taxon>Gammaproteobacteria</taxon>
        <taxon>Chromatiales</taxon>
        <taxon>Ectothiorhodospiraceae</taxon>
        <taxon>Acidihalobacter</taxon>
    </lineage>
</organism>
<proteinExistence type="predicted"/>
<dbReference type="PANTHER" id="PTHR45947:SF14">
    <property type="entry name" value="SLL1723 PROTEIN"/>
    <property type="match status" value="1"/>
</dbReference>
<dbReference type="CDD" id="cd03801">
    <property type="entry name" value="GT4_PimA-like"/>
    <property type="match status" value="1"/>
</dbReference>
<dbReference type="Gene3D" id="3.40.50.2000">
    <property type="entry name" value="Glycogen Phosphorylase B"/>
    <property type="match status" value="2"/>
</dbReference>
<reference evidence="3" key="1">
    <citation type="submission" date="2016-09" db="EMBL/GenBank/DDBJ databases">
        <title>Acidihalobacter prosperus F5.</title>
        <authorList>
            <person name="Khaleque H.N."/>
            <person name="Ramsay J.P."/>
            <person name="Kaksonen A.H."/>
            <person name="Boxall N.J."/>
            <person name="Watkin E.L.J."/>
        </authorList>
    </citation>
    <scope>NUCLEOTIDE SEQUENCE [LARGE SCALE GENOMIC DNA]</scope>
    <source>
        <strain evidence="3">F5</strain>
    </source>
</reference>
<dbReference type="InterPro" id="IPR001296">
    <property type="entry name" value="Glyco_trans_1"/>
</dbReference>
<keyword evidence="2" id="KW-0808">Transferase</keyword>
<dbReference type="AlphaFoldDB" id="A0A1D8IMP4"/>
<dbReference type="InterPro" id="IPR050194">
    <property type="entry name" value="Glycosyltransferase_grp1"/>
</dbReference>
<evidence type="ECO:0000313" key="3">
    <source>
        <dbReference type="Proteomes" id="UP000095401"/>
    </source>
</evidence>
<dbReference type="GO" id="GO:0016757">
    <property type="term" value="F:glycosyltransferase activity"/>
    <property type="evidence" value="ECO:0007669"/>
    <property type="project" value="InterPro"/>
</dbReference>
<accession>A0A1D8IMP4</accession>
<dbReference type="RefSeq" id="WP_070078079.1">
    <property type="nucleotide sequence ID" value="NZ_CP017415.1"/>
</dbReference>
<sequence>MFPSADKPIGYILKRYPRLSETFILNEIRALERLGTKLTLFSLLRPEETHYHPTVNEVRSPVHYLPATWLRKTLTVAGAHLATAFAAPGRYLHALGLATWWAIRTRHPISVSKQFLRAGFVAHHSRKQGIRHLHAHFANAPATVARLAAVMCGITYSFTTHAKDLYLSPARVISRRVRSASFVLTCTQHNVDYLRGFLPPEDHAKVHLVYHGIDLSAFPPAAPIDPDAGLPLILSVGRLVPKKGMSDLIEACRLLHDRGVPFRCAIVGEGPLRGDLERHVGELNLGAEVQFLGAMAHDRLTRLYGEATMFALACHVTDDGDRDGIPNVIVEAMATGLAVVSTQVSGIPELVDHGRNGILVSPRDPVAMADALQRLLEQPEMRQRIALAARNSIEGRFECWETAKEVRSLLLAEATT</sequence>
<dbReference type="PANTHER" id="PTHR45947">
    <property type="entry name" value="SULFOQUINOVOSYL TRANSFERASE SQD2"/>
    <property type="match status" value="1"/>
</dbReference>